<evidence type="ECO:0000256" key="3">
    <source>
        <dbReference type="ARBA" id="ARBA00022475"/>
    </source>
</evidence>
<keyword evidence="12" id="KW-1185">Reference proteome</keyword>
<evidence type="ECO:0000256" key="2">
    <source>
        <dbReference type="ARBA" id="ARBA00006464"/>
    </source>
</evidence>
<keyword evidence="6 9" id="KW-1133">Transmembrane helix</keyword>
<evidence type="ECO:0000256" key="9">
    <source>
        <dbReference type="SAM" id="Phobius"/>
    </source>
</evidence>
<evidence type="ECO:0000256" key="5">
    <source>
        <dbReference type="ARBA" id="ARBA00022692"/>
    </source>
</evidence>
<organism evidence="11 12">
    <name type="scientific">Mesorhizobium argentiipisi</name>
    <dbReference type="NCBI Taxonomy" id="3015175"/>
    <lineage>
        <taxon>Bacteria</taxon>
        <taxon>Pseudomonadati</taxon>
        <taxon>Pseudomonadota</taxon>
        <taxon>Alphaproteobacteria</taxon>
        <taxon>Hyphomicrobiales</taxon>
        <taxon>Phyllobacteriaceae</taxon>
        <taxon>Mesorhizobium</taxon>
    </lineage>
</organism>
<feature type="transmembrane region" description="Helical" evidence="9">
    <location>
        <begin position="74"/>
        <end position="95"/>
    </location>
</feature>
<protein>
    <submittedName>
        <fullName evidence="11">Sugar transferase</fullName>
    </submittedName>
</protein>
<dbReference type="Proteomes" id="UP001366503">
    <property type="component" value="Unassembled WGS sequence"/>
</dbReference>
<name>A0ABU8K510_9HYPH</name>
<comment type="caution">
    <text evidence="11">The sequence shown here is derived from an EMBL/GenBank/DDBJ whole genome shotgun (WGS) entry which is preliminary data.</text>
</comment>
<evidence type="ECO:0000256" key="7">
    <source>
        <dbReference type="ARBA" id="ARBA00023136"/>
    </source>
</evidence>
<dbReference type="PANTHER" id="PTHR30576:SF4">
    <property type="entry name" value="UNDECAPRENYL-PHOSPHATE GALACTOSE PHOSPHOTRANSFERASE"/>
    <property type="match status" value="1"/>
</dbReference>
<keyword evidence="4 11" id="KW-0808">Transferase</keyword>
<evidence type="ECO:0000259" key="10">
    <source>
        <dbReference type="Pfam" id="PF02397"/>
    </source>
</evidence>
<evidence type="ECO:0000256" key="4">
    <source>
        <dbReference type="ARBA" id="ARBA00022679"/>
    </source>
</evidence>
<proteinExistence type="inferred from homology"/>
<evidence type="ECO:0000313" key="11">
    <source>
        <dbReference type="EMBL" id="MEI9400799.1"/>
    </source>
</evidence>
<feature type="domain" description="Bacterial sugar transferase" evidence="10">
    <location>
        <begin position="69"/>
        <end position="260"/>
    </location>
</feature>
<dbReference type="GO" id="GO:0016740">
    <property type="term" value="F:transferase activity"/>
    <property type="evidence" value="ECO:0007669"/>
    <property type="project" value="UniProtKB-KW"/>
</dbReference>
<dbReference type="InterPro" id="IPR003362">
    <property type="entry name" value="Bact_transf"/>
</dbReference>
<reference evidence="11 12" key="1">
    <citation type="submission" date="2022-12" db="EMBL/GenBank/DDBJ databases">
        <authorList>
            <person name="Muema E."/>
        </authorList>
    </citation>
    <scope>NUCLEOTIDE SEQUENCE [LARGE SCALE GENOMIC DNA]</scope>
    <source>
        <strain evidence="12">1330</strain>
    </source>
</reference>
<dbReference type="EMBL" id="JAPYKO010000001">
    <property type="protein sequence ID" value="MEI9400799.1"/>
    <property type="molecule type" value="Genomic_DNA"/>
</dbReference>
<keyword evidence="3" id="KW-1003">Cell membrane</keyword>
<dbReference type="Pfam" id="PF02397">
    <property type="entry name" value="Bac_transf"/>
    <property type="match status" value="1"/>
</dbReference>
<evidence type="ECO:0000313" key="12">
    <source>
        <dbReference type="Proteomes" id="UP001366503"/>
    </source>
</evidence>
<gene>
    <name evidence="11" type="ORF">O7A05_01070</name>
</gene>
<dbReference type="RefSeq" id="WP_337091104.1">
    <property type="nucleotide sequence ID" value="NZ_JAPYKO010000001.1"/>
</dbReference>
<accession>A0ABU8K510</accession>
<keyword evidence="7 9" id="KW-0472">Membrane</keyword>
<comment type="subcellular location">
    <subcellularLocation>
        <location evidence="1">Cell membrane</location>
    </subcellularLocation>
</comment>
<sequence length="266" mass="29457">MTTDAFEKQPHQGATIWIHPFLPEPADSRTTVLHVVSSPDPDNARAVLADLSTPLSAGTTDAPLGGTLKRIMDLLIAIAALVMAVPIMVVVALLIRITAGGPAVFSHSRVGFGGQPFNCFKFRTMVANSEEVLKAYLEANPQVIAEWEAIHKIRDDPRVTSLGWMLRKSSLDELPQLFNIIRGDMSCVGPRPIVKDELKRYGDHVGEYLRTRPGLTGLWQVSGRSSMDYPSRVALDIQYVRNWSVWLDLVILIRTVFAVMRVDRAS</sequence>
<evidence type="ECO:0000256" key="6">
    <source>
        <dbReference type="ARBA" id="ARBA00022989"/>
    </source>
</evidence>
<comment type="similarity">
    <text evidence="2">Belongs to the bacterial sugar transferase family.</text>
</comment>
<evidence type="ECO:0000256" key="1">
    <source>
        <dbReference type="ARBA" id="ARBA00004236"/>
    </source>
</evidence>
<dbReference type="PANTHER" id="PTHR30576">
    <property type="entry name" value="COLANIC BIOSYNTHESIS UDP-GLUCOSE LIPID CARRIER TRANSFERASE"/>
    <property type="match status" value="1"/>
</dbReference>
<keyword evidence="5 9" id="KW-0812">Transmembrane</keyword>
<evidence type="ECO:0000256" key="8">
    <source>
        <dbReference type="ARBA" id="ARBA00023169"/>
    </source>
</evidence>
<keyword evidence="8" id="KW-0270">Exopolysaccharide synthesis</keyword>